<keyword evidence="1" id="KW-0812">Transmembrane</keyword>
<dbReference type="Pfam" id="PF13967">
    <property type="entry name" value="RSN1_TM"/>
    <property type="match status" value="1"/>
</dbReference>
<dbReference type="EMBL" id="JBBBZM010000020">
    <property type="protein sequence ID" value="KAL0638612.1"/>
    <property type="molecule type" value="Genomic_DNA"/>
</dbReference>
<sequence length="107" mass="12348">METQNRVYRREDANIASARGVSTQTFLTTLEVNLLIFLVLVVIFTVLRRTNRRIYAPRTYVGTIEPWRRLKTIDDDGDGYVDEVEDVKGFSGLFGWIVSAWTIKSVF</sequence>
<comment type="caution">
    <text evidence="3">The sequence shown here is derived from an EMBL/GenBank/DDBJ whole genome shotgun (WGS) entry which is preliminary data.</text>
</comment>
<keyword evidence="1" id="KW-1133">Transmembrane helix</keyword>
<name>A0ABR3GRT5_9PEZI</name>
<accession>A0ABR3GRT5</accession>
<proteinExistence type="predicted"/>
<evidence type="ECO:0000313" key="4">
    <source>
        <dbReference type="Proteomes" id="UP001447188"/>
    </source>
</evidence>
<reference evidence="3 4" key="1">
    <citation type="submission" date="2024-02" db="EMBL/GenBank/DDBJ databases">
        <title>Discinaceae phylogenomics.</title>
        <authorList>
            <person name="Dirks A.C."/>
            <person name="James T.Y."/>
        </authorList>
    </citation>
    <scope>NUCLEOTIDE SEQUENCE [LARGE SCALE GENOMIC DNA]</scope>
    <source>
        <strain evidence="3 4">ACD0624</strain>
    </source>
</reference>
<evidence type="ECO:0000259" key="2">
    <source>
        <dbReference type="Pfam" id="PF13967"/>
    </source>
</evidence>
<evidence type="ECO:0000313" key="3">
    <source>
        <dbReference type="EMBL" id="KAL0638612.1"/>
    </source>
</evidence>
<keyword evidence="4" id="KW-1185">Reference proteome</keyword>
<protein>
    <submittedName>
        <fullName evidence="3">Phosphate metabolism protein 7</fullName>
    </submittedName>
</protein>
<dbReference type="InterPro" id="IPR032880">
    <property type="entry name" value="CSC1/OSCA1-like_N"/>
</dbReference>
<feature type="transmembrane region" description="Helical" evidence="1">
    <location>
        <begin position="26"/>
        <end position="47"/>
    </location>
</feature>
<dbReference type="Proteomes" id="UP001447188">
    <property type="component" value="Unassembled WGS sequence"/>
</dbReference>
<gene>
    <name evidence="3" type="primary">PHM7_2</name>
    <name evidence="3" type="ORF">Q9L58_002338</name>
</gene>
<evidence type="ECO:0000256" key="1">
    <source>
        <dbReference type="SAM" id="Phobius"/>
    </source>
</evidence>
<keyword evidence="1" id="KW-0472">Membrane</keyword>
<organism evidence="3 4">
    <name type="scientific">Discina gigas</name>
    <dbReference type="NCBI Taxonomy" id="1032678"/>
    <lineage>
        <taxon>Eukaryota</taxon>
        <taxon>Fungi</taxon>
        <taxon>Dikarya</taxon>
        <taxon>Ascomycota</taxon>
        <taxon>Pezizomycotina</taxon>
        <taxon>Pezizomycetes</taxon>
        <taxon>Pezizales</taxon>
        <taxon>Discinaceae</taxon>
        <taxon>Discina</taxon>
    </lineage>
</organism>
<feature type="domain" description="CSC1/OSCA1-like N-terminal transmembrane" evidence="2">
    <location>
        <begin position="26"/>
        <end position="104"/>
    </location>
</feature>